<feature type="transmembrane region" description="Helical" evidence="10">
    <location>
        <begin position="118"/>
        <end position="138"/>
    </location>
</feature>
<evidence type="ECO:0000256" key="5">
    <source>
        <dbReference type="ARBA" id="ARBA00022679"/>
    </source>
</evidence>
<dbReference type="InterPro" id="IPR005599">
    <property type="entry name" value="GPI_mannosylTrfase"/>
</dbReference>
<dbReference type="KEGG" id="cmt:CCM_00885"/>
<dbReference type="Proteomes" id="UP000001610">
    <property type="component" value="Unassembled WGS sequence"/>
</dbReference>
<reference evidence="12 13" key="1">
    <citation type="journal article" date="2011" name="Genome Biol.">
        <title>Genome sequence of the insect pathogenic fungus Cordyceps militaris, a valued traditional Chinese medicine.</title>
        <authorList>
            <person name="Zheng P."/>
            <person name="Xia Y."/>
            <person name="Xiao G."/>
            <person name="Xiong C."/>
            <person name="Hu X."/>
            <person name="Zhang S."/>
            <person name="Zheng H."/>
            <person name="Huang Y."/>
            <person name="Zhou Y."/>
            <person name="Wang S."/>
            <person name="Zhao G.P."/>
            <person name="Liu X."/>
            <person name="St Leger R.J."/>
            <person name="Wang C."/>
        </authorList>
    </citation>
    <scope>NUCLEOTIDE SEQUENCE [LARGE SCALE GENOMIC DNA]</scope>
    <source>
        <strain evidence="12 13">CM01</strain>
    </source>
</reference>
<dbReference type="OrthoDB" id="497541at2759"/>
<proteinExistence type="inferred from homology"/>
<evidence type="ECO:0000256" key="9">
    <source>
        <dbReference type="ARBA" id="ARBA00023136"/>
    </source>
</evidence>
<organism evidence="12 13">
    <name type="scientific">Cordyceps militaris (strain CM01)</name>
    <name type="common">Caterpillar fungus</name>
    <dbReference type="NCBI Taxonomy" id="983644"/>
    <lineage>
        <taxon>Eukaryota</taxon>
        <taxon>Fungi</taxon>
        <taxon>Dikarya</taxon>
        <taxon>Ascomycota</taxon>
        <taxon>Pezizomycotina</taxon>
        <taxon>Sordariomycetes</taxon>
        <taxon>Hypocreomycetidae</taxon>
        <taxon>Hypocreales</taxon>
        <taxon>Cordycipitaceae</taxon>
        <taxon>Cordyceps</taxon>
    </lineage>
</organism>
<accession>G3J6V3</accession>
<keyword evidence="7 10" id="KW-0256">Endoplasmic reticulum</keyword>
<keyword evidence="9 10" id="KW-0472">Membrane</keyword>
<dbReference type="EC" id="2.4.1.-" evidence="10"/>
<dbReference type="eggNOG" id="KOG2515">
    <property type="taxonomic scope" value="Eukaryota"/>
</dbReference>
<feature type="transmembrane region" description="Helical" evidence="10">
    <location>
        <begin position="365"/>
        <end position="388"/>
    </location>
</feature>
<dbReference type="RefSeq" id="XP_006666107.1">
    <property type="nucleotide sequence ID" value="XM_006666044.1"/>
</dbReference>
<keyword evidence="4 10" id="KW-0328">Glycosyltransferase</keyword>
<evidence type="ECO:0000256" key="6">
    <source>
        <dbReference type="ARBA" id="ARBA00022692"/>
    </source>
</evidence>
<feature type="transmembrane region" description="Helical" evidence="10">
    <location>
        <begin position="333"/>
        <end position="353"/>
    </location>
</feature>
<dbReference type="AlphaFoldDB" id="G3J6V3"/>
<evidence type="ECO:0000256" key="4">
    <source>
        <dbReference type="ARBA" id="ARBA00022676"/>
    </source>
</evidence>
<evidence type="ECO:0000256" key="1">
    <source>
        <dbReference type="ARBA" id="ARBA00004477"/>
    </source>
</evidence>
<evidence type="ECO:0000256" key="7">
    <source>
        <dbReference type="ARBA" id="ARBA00022824"/>
    </source>
</evidence>
<dbReference type="VEuPathDB" id="FungiDB:CCM_00885"/>
<dbReference type="FunCoup" id="G3J6V3">
    <property type="interactions" value="882"/>
</dbReference>
<feature type="transmembrane region" description="Helical" evidence="10">
    <location>
        <begin position="241"/>
        <end position="262"/>
    </location>
</feature>
<dbReference type="GeneID" id="18162919"/>
<sequence>MASKTEAEEPPQPKFEHPAAGHAKKKRRSAYAIEPIKAFYVFLVANLIAAAFAPIQDCDETFNYWEPTHYLSHGYGLQTWEYSPDYAIRSWLYVALHALVGSFRRLLPRSNKVAEFYFVRYVLALVCAICQVILYQVASTTLNARIGLFFMIATITSPGNFHAAAAYLPSSFAMYMCMLGAASFMNWRGGLRTSYGIFWFAAGGILGWPFAAALCAPYMLEEVVFAFFSDKDALIDYIIRVARGVVAGLILLFFDFLINLFFYKKMAVVSWNIVRYNIFSSTGGPDLYGTEPWTFYFKNLALNYNIWFVLALLALPLFIVQKVVSPSGHGFQTGLRAIVFVAPFYMWLGIFTLQPHKEERFMYPVYPFLALNAAMSLHIILAGLGNASKKSLIGMIPARLKLLAVVIVMFLSLDASLSRIYGIYEAYSAPLKVYGPLWGDTEEPGLGGDSDNVCFGKEWYRFPSSYFLPRDMHAKFIPSEFRGLLPGEFSEAETGFGFWSGTWLPTNGLNDRNEEDPGKYVDLRMCSFLVDTQYPARTARAAPPREPDFVADTSRWDTVSCERFMDAEMTPLLARIFWVPDLPGVPATLKRTWGRHCLLQKRKPSEQGMWVDPGEMMFG</sequence>
<dbReference type="EMBL" id="JH126399">
    <property type="protein sequence ID" value="EGX96230.1"/>
    <property type="molecule type" value="Genomic_DNA"/>
</dbReference>
<evidence type="ECO:0000256" key="8">
    <source>
        <dbReference type="ARBA" id="ARBA00022989"/>
    </source>
</evidence>
<feature type="transmembrane region" description="Helical" evidence="10">
    <location>
        <begin position="172"/>
        <end position="191"/>
    </location>
</feature>
<dbReference type="UniPathway" id="UPA00378"/>
<evidence type="ECO:0000313" key="12">
    <source>
        <dbReference type="EMBL" id="EGX96230.1"/>
    </source>
</evidence>
<feature type="transmembrane region" description="Helical" evidence="10">
    <location>
        <begin position="304"/>
        <end position="321"/>
    </location>
</feature>
<comment type="similarity">
    <text evidence="3 10">Belongs to the glycosyltransferase 22 family.</text>
</comment>
<keyword evidence="5 12" id="KW-0808">Transferase</keyword>
<comment type="subcellular location">
    <subcellularLocation>
        <location evidence="1 10">Endoplasmic reticulum membrane</location>
        <topology evidence="1 10">Multi-pass membrane protein</topology>
    </subcellularLocation>
</comment>
<dbReference type="GO" id="GO:0005789">
    <property type="term" value="C:endoplasmic reticulum membrane"/>
    <property type="evidence" value="ECO:0007669"/>
    <property type="project" value="UniProtKB-SubCell"/>
</dbReference>
<protein>
    <recommendedName>
        <fullName evidence="10">Mannosyltransferase</fullName>
        <ecNumber evidence="10">2.4.1.-</ecNumber>
    </recommendedName>
</protein>
<feature type="transmembrane region" description="Helical" evidence="10">
    <location>
        <begin position="86"/>
        <end position="106"/>
    </location>
</feature>
<keyword evidence="13" id="KW-1185">Reference proteome</keyword>
<dbReference type="PANTHER" id="PTHR22760">
    <property type="entry name" value="GLYCOSYLTRANSFERASE"/>
    <property type="match status" value="1"/>
</dbReference>
<dbReference type="GO" id="GO:0006487">
    <property type="term" value="P:protein N-linked glycosylation"/>
    <property type="evidence" value="ECO:0007669"/>
    <property type="project" value="TreeGrafter"/>
</dbReference>
<gene>
    <name evidence="12" type="ORF">CCM_00885</name>
</gene>
<feature type="transmembrane region" description="Helical" evidence="10">
    <location>
        <begin position="197"/>
        <end position="220"/>
    </location>
</feature>
<name>G3J6V3_CORMM</name>
<evidence type="ECO:0000313" key="13">
    <source>
        <dbReference type="Proteomes" id="UP000001610"/>
    </source>
</evidence>
<evidence type="ECO:0000256" key="11">
    <source>
        <dbReference type="SAM" id="MobiDB-lite"/>
    </source>
</evidence>
<dbReference type="Pfam" id="PF03901">
    <property type="entry name" value="Glyco_transf_22"/>
    <property type="match status" value="1"/>
</dbReference>
<evidence type="ECO:0000256" key="10">
    <source>
        <dbReference type="RuleBase" id="RU363075"/>
    </source>
</evidence>
<dbReference type="PANTHER" id="PTHR22760:SF2">
    <property type="entry name" value="ALPHA-1,2-MANNOSYLTRANSFERASE ALG9"/>
    <property type="match status" value="1"/>
</dbReference>
<comment type="pathway">
    <text evidence="2">Protein modification; protein glycosylation.</text>
</comment>
<evidence type="ECO:0000256" key="3">
    <source>
        <dbReference type="ARBA" id="ARBA00007063"/>
    </source>
</evidence>
<dbReference type="HOGENOM" id="CLU_018152_0_0_1"/>
<dbReference type="OMA" id="PRDMHAK"/>
<keyword evidence="6 10" id="KW-0812">Transmembrane</keyword>
<evidence type="ECO:0000256" key="2">
    <source>
        <dbReference type="ARBA" id="ARBA00004922"/>
    </source>
</evidence>
<feature type="transmembrane region" description="Helical" evidence="10">
    <location>
        <begin position="400"/>
        <end position="424"/>
    </location>
</feature>
<keyword evidence="8 10" id="KW-1133">Transmembrane helix</keyword>
<dbReference type="GO" id="GO:0000026">
    <property type="term" value="F:alpha-1,2-mannosyltransferase activity"/>
    <property type="evidence" value="ECO:0007669"/>
    <property type="project" value="TreeGrafter"/>
</dbReference>
<feature type="region of interest" description="Disordered" evidence="11">
    <location>
        <begin position="1"/>
        <end position="23"/>
    </location>
</feature>
<dbReference type="InParanoid" id="G3J6V3"/>
<dbReference type="STRING" id="983644.G3J6V3"/>
<feature type="transmembrane region" description="Helical" evidence="10">
    <location>
        <begin position="36"/>
        <end position="55"/>
    </location>
</feature>